<dbReference type="EMBL" id="SRHY01000073">
    <property type="protein sequence ID" value="TFJ90669.1"/>
    <property type="molecule type" value="Genomic_DNA"/>
</dbReference>
<evidence type="ECO:0000313" key="1">
    <source>
        <dbReference type="EMBL" id="TFJ90669.1"/>
    </source>
</evidence>
<keyword evidence="2" id="KW-1185">Reference proteome</keyword>
<proteinExistence type="predicted"/>
<dbReference type="AlphaFoldDB" id="A0A4Y9A7V3"/>
<dbReference type="RefSeq" id="WP_135111824.1">
    <property type="nucleotide sequence ID" value="NZ_SRHY01000073.1"/>
</dbReference>
<reference evidence="1 2" key="1">
    <citation type="submission" date="2019-03" db="EMBL/GenBank/DDBJ databases">
        <title>Genome sequence of Lentibacillus salicampi ATCC BAA-719.</title>
        <authorList>
            <person name="Maclea K.S."/>
            <person name="Simoes Junior M."/>
        </authorList>
    </citation>
    <scope>NUCLEOTIDE SEQUENCE [LARGE SCALE GENOMIC DNA]</scope>
    <source>
        <strain evidence="1 2">ATCC BAA-719</strain>
    </source>
</reference>
<dbReference type="OrthoDB" id="2906231at2"/>
<dbReference type="Proteomes" id="UP000298484">
    <property type="component" value="Unassembled WGS sequence"/>
</dbReference>
<name>A0A4Y9A7V3_9BACI</name>
<accession>A0A4Y9A7V3</accession>
<sequence length="88" mass="10356">MMRSLSKNVKEELVNAMNDENSAMFVVDGKLISLEAHDMPSINEELDNLAQEIEEYPELKKSLQRFLDNPDMKRYTAEELKESRHDRR</sequence>
<evidence type="ECO:0000313" key="2">
    <source>
        <dbReference type="Proteomes" id="UP000298484"/>
    </source>
</evidence>
<protein>
    <submittedName>
        <fullName evidence="1">Uncharacterized protein</fullName>
    </submittedName>
</protein>
<organism evidence="1 2">
    <name type="scientific">Lentibacillus salicampi</name>
    <dbReference type="NCBI Taxonomy" id="175306"/>
    <lineage>
        <taxon>Bacteria</taxon>
        <taxon>Bacillati</taxon>
        <taxon>Bacillota</taxon>
        <taxon>Bacilli</taxon>
        <taxon>Bacillales</taxon>
        <taxon>Bacillaceae</taxon>
        <taxon>Lentibacillus</taxon>
    </lineage>
</organism>
<gene>
    <name evidence="1" type="ORF">E4U82_19045</name>
</gene>
<comment type="caution">
    <text evidence="1">The sequence shown here is derived from an EMBL/GenBank/DDBJ whole genome shotgun (WGS) entry which is preliminary data.</text>
</comment>